<dbReference type="Proteomes" id="UP001305702">
    <property type="component" value="Chromosome"/>
</dbReference>
<evidence type="ECO:0000256" key="2">
    <source>
        <dbReference type="SAM" id="SignalP"/>
    </source>
</evidence>
<keyword evidence="5" id="KW-1185">Reference proteome</keyword>
<dbReference type="InterPro" id="IPR011050">
    <property type="entry name" value="Pectin_lyase_fold/virulence"/>
</dbReference>
<dbReference type="Gene3D" id="2.60.120.260">
    <property type="entry name" value="Galactose-binding domain-like"/>
    <property type="match status" value="1"/>
</dbReference>
<keyword evidence="2" id="KW-0732">Signal</keyword>
<proteinExistence type="predicted"/>
<dbReference type="Gene3D" id="2.160.20.10">
    <property type="entry name" value="Single-stranded right-handed beta-helix, Pectin lyase-like"/>
    <property type="match status" value="1"/>
</dbReference>
<dbReference type="EMBL" id="CP130318">
    <property type="protein sequence ID" value="WNQ12791.1"/>
    <property type="molecule type" value="Genomic_DNA"/>
</dbReference>
<accession>A0AA96RGS2</accession>
<organism evidence="4 5">
    <name type="scientific">Paenibacillus aurantius</name>
    <dbReference type="NCBI Taxonomy" id="2918900"/>
    <lineage>
        <taxon>Bacteria</taxon>
        <taxon>Bacillati</taxon>
        <taxon>Bacillota</taxon>
        <taxon>Bacilli</taxon>
        <taxon>Bacillales</taxon>
        <taxon>Paenibacillaceae</taxon>
        <taxon>Paenibacillus</taxon>
    </lineage>
</organism>
<evidence type="ECO:0000313" key="5">
    <source>
        <dbReference type="Proteomes" id="UP001305702"/>
    </source>
</evidence>
<dbReference type="PROSITE" id="PS50022">
    <property type="entry name" value="FA58C_3"/>
    <property type="match status" value="1"/>
</dbReference>
<feature type="signal peptide" evidence="2">
    <location>
        <begin position="1"/>
        <end position="26"/>
    </location>
</feature>
<dbReference type="InterPro" id="IPR012334">
    <property type="entry name" value="Pectin_lyas_fold"/>
</dbReference>
<evidence type="ECO:0000259" key="3">
    <source>
        <dbReference type="PROSITE" id="PS50022"/>
    </source>
</evidence>
<sequence>MIRFKRLCLSVVASLLPFVQVPVASAESQASAVGDPAVNLALGHPAKASSGTAANAVDGNAATVWQPAAADRQDNMNVWMYVDLGAKKHFNKVLLSLNRADNLKEYKIMVSDDAIAWTEAYVKNQGLSATEGAVFPAVEARYVKVDFTLSKDLNVQLSELAVYSGTEQAAPDNLKRIYFVDEEGKEYLFNGEIRLLKGTAKPMTLKGELDTGEGIDLTNIAKTFLSTTPDVTIDPAGTLIANTVGTALIQAVVRVNGTDVKTGDLWAVVDDPDEFRTEEIVVNSTLTHPRMKTEIGQPALLEPGDTYPGVTVSSNVYGTISGTLLLDGETAKAAIPQTPLVKGESVKLTVPGKADKQGQYELRLKIEQAGKAPVYDSFYFTAWKEKDIPKNQSGIAFPGKKGKLVYVGDFRGNRILDFSNAGYGGGGVKLPDVKTEVTLAPGDGDDTARIQAAIDQVAQMPAGKDGFRGAVLLKKGKYEVAGTLTITAGGIVLRGEGDGENGTLIYGTGDKARNLIEIGKNIGLTLDPASKKDITDLYVPSGARSFHVDDASAYRVGDKVVVRRVGNDRWIHEIGMDYIYNRPGGGATQWTAFNLDFDRIITAVDGNTVTVDAPIANAIERKWGGGQLYKYSDDARIEQVGVESMRVDTEFDPSVIDTVMDNGTTDPYYADEKHAERFVVFNAVKNGWVRNVTGYHLSYSLVQMSRNAKWITVQDSKMYDMVSIITGGRRYVFHIMGQLNLVQRVHVETARHAFVVDSRVQGPNVFLDGTATDNYNTSEPHHRWSVGGLFDSIKAPISIRDRAWLGSGHGWAGANYVTWNTEGELTSQQPPTAQNYAIGHVGEKVPGLVPSDYDSRPRSDGYWDSFGKHVGLKSLYKQQLEDRLGKKALKNIKADGDQEDEHDEEDGRYEDDN</sequence>
<protein>
    <submittedName>
        <fullName evidence="4">Discoidin domain-containing protein</fullName>
    </submittedName>
</protein>
<reference evidence="4 5" key="1">
    <citation type="submission" date="2022-02" db="EMBL/GenBank/DDBJ databases">
        <title>Paenibacillus sp. MBLB1776 Whole Genome Shotgun Sequencing.</title>
        <authorList>
            <person name="Hwang C.Y."/>
            <person name="Cho E.-S."/>
            <person name="Seo M.-J."/>
        </authorList>
    </citation>
    <scope>NUCLEOTIDE SEQUENCE [LARGE SCALE GENOMIC DNA]</scope>
    <source>
        <strain evidence="4 5">MBLB1776</strain>
    </source>
</reference>
<feature type="region of interest" description="Disordered" evidence="1">
    <location>
        <begin position="890"/>
        <end position="913"/>
    </location>
</feature>
<dbReference type="AlphaFoldDB" id="A0AA96RGS2"/>
<dbReference type="SUPFAM" id="SSF49785">
    <property type="entry name" value="Galactose-binding domain-like"/>
    <property type="match status" value="1"/>
</dbReference>
<dbReference type="InterPro" id="IPR000421">
    <property type="entry name" value="FA58C"/>
</dbReference>
<feature type="domain" description="F5/8 type C" evidence="3">
    <location>
        <begin position="19"/>
        <end position="165"/>
    </location>
</feature>
<dbReference type="RefSeq" id="WP_315606570.1">
    <property type="nucleotide sequence ID" value="NZ_CP130318.1"/>
</dbReference>
<dbReference type="InterPro" id="IPR008979">
    <property type="entry name" value="Galactose-bd-like_sf"/>
</dbReference>
<evidence type="ECO:0000256" key="1">
    <source>
        <dbReference type="SAM" id="MobiDB-lite"/>
    </source>
</evidence>
<feature type="chain" id="PRO_5041648137" evidence="2">
    <location>
        <begin position="27"/>
        <end position="913"/>
    </location>
</feature>
<dbReference type="KEGG" id="paun:MJA45_07095"/>
<feature type="compositionally biased region" description="Acidic residues" evidence="1">
    <location>
        <begin position="897"/>
        <end position="913"/>
    </location>
</feature>
<evidence type="ECO:0000313" key="4">
    <source>
        <dbReference type="EMBL" id="WNQ12791.1"/>
    </source>
</evidence>
<gene>
    <name evidence="4" type="ORF">MJA45_07095</name>
</gene>
<dbReference type="SUPFAM" id="SSF51126">
    <property type="entry name" value="Pectin lyase-like"/>
    <property type="match status" value="1"/>
</dbReference>
<dbReference type="Pfam" id="PF22633">
    <property type="entry name" value="F5_F8_type_C_2"/>
    <property type="match status" value="1"/>
</dbReference>
<name>A0AA96RGS2_9BACL</name>